<evidence type="ECO:0000313" key="4">
    <source>
        <dbReference type="Proteomes" id="UP000241462"/>
    </source>
</evidence>
<dbReference type="OrthoDB" id="3687641at2759"/>
<evidence type="ECO:0000256" key="2">
    <source>
        <dbReference type="SAM" id="Phobius"/>
    </source>
</evidence>
<keyword evidence="2" id="KW-0812">Transmembrane</keyword>
<feature type="non-terminal residue" evidence="3">
    <location>
        <position position="179"/>
    </location>
</feature>
<dbReference type="EMBL" id="KZ678786">
    <property type="protein sequence ID" value="PSR75224.1"/>
    <property type="molecule type" value="Genomic_DNA"/>
</dbReference>
<keyword evidence="4" id="KW-1185">Reference proteome</keyword>
<feature type="transmembrane region" description="Helical" evidence="2">
    <location>
        <begin position="64"/>
        <end position="83"/>
    </location>
</feature>
<name>A0A2T2ZSJ7_9PEZI</name>
<dbReference type="AlphaFoldDB" id="A0A2T2ZSJ7"/>
<feature type="compositionally biased region" description="Acidic residues" evidence="1">
    <location>
        <begin position="19"/>
        <end position="32"/>
    </location>
</feature>
<reference evidence="3 4" key="1">
    <citation type="journal article" date="2018" name="Mycol. Prog.">
        <title>Coniella lustricola, a new species from submerged detritus.</title>
        <authorList>
            <person name="Raudabaugh D.B."/>
            <person name="Iturriaga T."/>
            <person name="Carver A."/>
            <person name="Mondo S."/>
            <person name="Pangilinan J."/>
            <person name="Lipzen A."/>
            <person name="He G."/>
            <person name="Amirebrahimi M."/>
            <person name="Grigoriev I.V."/>
            <person name="Miller A.N."/>
        </authorList>
    </citation>
    <scope>NUCLEOTIDE SEQUENCE [LARGE SCALE GENOMIC DNA]</scope>
    <source>
        <strain evidence="3 4">B22-T-1</strain>
    </source>
</reference>
<proteinExistence type="predicted"/>
<keyword evidence="2" id="KW-1133">Transmembrane helix</keyword>
<evidence type="ECO:0000313" key="3">
    <source>
        <dbReference type="EMBL" id="PSR75224.1"/>
    </source>
</evidence>
<keyword evidence="2" id="KW-0472">Membrane</keyword>
<feature type="compositionally biased region" description="Basic and acidic residues" evidence="1">
    <location>
        <begin position="33"/>
        <end position="42"/>
    </location>
</feature>
<organism evidence="3 4">
    <name type="scientific">Coniella lustricola</name>
    <dbReference type="NCBI Taxonomy" id="2025994"/>
    <lineage>
        <taxon>Eukaryota</taxon>
        <taxon>Fungi</taxon>
        <taxon>Dikarya</taxon>
        <taxon>Ascomycota</taxon>
        <taxon>Pezizomycotina</taxon>
        <taxon>Sordariomycetes</taxon>
        <taxon>Sordariomycetidae</taxon>
        <taxon>Diaporthales</taxon>
        <taxon>Schizoparmaceae</taxon>
        <taxon>Coniella</taxon>
    </lineage>
</organism>
<evidence type="ECO:0000256" key="1">
    <source>
        <dbReference type="SAM" id="MobiDB-lite"/>
    </source>
</evidence>
<dbReference type="Proteomes" id="UP000241462">
    <property type="component" value="Unassembled WGS sequence"/>
</dbReference>
<sequence>MAKPETHYDTIWTADDPERDEFLSETEVDESLSSEKNHDGRDWASSTPTARHHGMLALARRHRGIIDTSLLLLITLLLAVLLVRQSVLAATLEGAGAGGTRQQVGGDFSASNREVSVSAIKWDADESFVPTNMTEWFSESLVTKWNTMLPSGISPPGGPTGEAGTIFSATSMTHQLHCL</sequence>
<dbReference type="InParanoid" id="A0A2T2ZSJ7"/>
<dbReference type="STRING" id="2025994.A0A2T2ZSJ7"/>
<accession>A0A2T2ZSJ7</accession>
<protein>
    <submittedName>
        <fullName evidence="3">Uncharacterized protein</fullName>
    </submittedName>
</protein>
<feature type="region of interest" description="Disordered" evidence="1">
    <location>
        <begin position="19"/>
        <end position="47"/>
    </location>
</feature>
<gene>
    <name evidence="3" type="ORF">BD289DRAFT_487198</name>
</gene>